<dbReference type="SFLD" id="SFLDG01129">
    <property type="entry name" value="C1.5:_HAD__Beta-PGM__Phosphata"/>
    <property type="match status" value="1"/>
</dbReference>
<comment type="caution">
    <text evidence="2">The sequence shown here is derived from an EMBL/GenBank/DDBJ whole genome shotgun (WGS) entry which is preliminary data.</text>
</comment>
<dbReference type="Gene3D" id="3.40.50.1000">
    <property type="entry name" value="HAD superfamily/HAD-like"/>
    <property type="match status" value="1"/>
</dbReference>
<evidence type="ECO:0000313" key="3">
    <source>
        <dbReference type="Proteomes" id="UP000319103"/>
    </source>
</evidence>
<dbReference type="GO" id="GO:0016787">
    <property type="term" value="F:hydrolase activity"/>
    <property type="evidence" value="ECO:0007669"/>
    <property type="project" value="UniProtKB-KW"/>
</dbReference>
<dbReference type="InterPro" id="IPR006439">
    <property type="entry name" value="HAD-SF_hydro_IA"/>
</dbReference>
<dbReference type="PANTHER" id="PTHR43611">
    <property type="entry name" value="ALPHA-D-GLUCOSE 1-PHOSPHATE PHOSPHATASE"/>
    <property type="match status" value="1"/>
</dbReference>
<dbReference type="AlphaFoldDB" id="A0A540W9G4"/>
<dbReference type="PANTHER" id="PTHR43611:SF3">
    <property type="entry name" value="FLAVIN MONONUCLEOTIDE HYDROLASE 1, CHLOROPLATIC"/>
    <property type="match status" value="1"/>
</dbReference>
<dbReference type="EMBL" id="VIGB01000003">
    <property type="protein sequence ID" value="TQF05659.1"/>
    <property type="molecule type" value="Genomic_DNA"/>
</dbReference>
<dbReference type="SUPFAM" id="SSF56784">
    <property type="entry name" value="HAD-like"/>
    <property type="match status" value="1"/>
</dbReference>
<dbReference type="OrthoDB" id="9797415at2"/>
<keyword evidence="2" id="KW-0378">Hydrolase</keyword>
<keyword evidence="3" id="KW-1185">Reference proteome</keyword>
<feature type="region of interest" description="Disordered" evidence="1">
    <location>
        <begin position="72"/>
        <end position="95"/>
    </location>
</feature>
<sequence length="223" mass="23746">MTSTVRPFDAVLTDLDGVIRLFDHSELNRLERAAGLPAGHTMRTAFHPDLRGPLLLGQLGKAEWQARIAERLAAESVTTPEPTTAPESATTPEPATPAELAAAFTSAPFRADPTVVSLLRAVREHVPVVVVTNATAWLDADLAAMEQLTGVADAVVNSAEVGAVKPEERIYRIAAERAQVAPERCLFVDDTAGNVAAARALGMTGVDYREPADLRNALAHLLN</sequence>
<accession>A0A540W9G4</accession>
<evidence type="ECO:0000256" key="1">
    <source>
        <dbReference type="SAM" id="MobiDB-lite"/>
    </source>
</evidence>
<name>A0A540W9G4_9ACTN</name>
<proteinExistence type="predicted"/>
<dbReference type="Proteomes" id="UP000319103">
    <property type="component" value="Unassembled WGS sequence"/>
</dbReference>
<reference evidence="2 3" key="1">
    <citation type="submission" date="2019-06" db="EMBL/GenBank/DDBJ databases">
        <title>Description of Kitasatospora acidophila sp. nov. isolated from pine grove soil, and reclassification of Streptomyces novaecaesareae to Kitasatospora novaeceasareae comb. nov.</title>
        <authorList>
            <person name="Kim M.J."/>
        </authorList>
    </citation>
    <scope>NUCLEOTIDE SEQUENCE [LARGE SCALE GENOMIC DNA]</scope>
    <source>
        <strain evidence="2 3">MMS16-CNU292</strain>
    </source>
</reference>
<dbReference type="Pfam" id="PF00702">
    <property type="entry name" value="Hydrolase"/>
    <property type="match status" value="1"/>
</dbReference>
<feature type="compositionally biased region" description="Low complexity" evidence="1">
    <location>
        <begin position="74"/>
        <end position="95"/>
    </location>
</feature>
<dbReference type="InterPro" id="IPR023214">
    <property type="entry name" value="HAD_sf"/>
</dbReference>
<organism evidence="2 3">
    <name type="scientific">Kitasatospora acidiphila</name>
    <dbReference type="NCBI Taxonomy" id="2567942"/>
    <lineage>
        <taxon>Bacteria</taxon>
        <taxon>Bacillati</taxon>
        <taxon>Actinomycetota</taxon>
        <taxon>Actinomycetes</taxon>
        <taxon>Kitasatosporales</taxon>
        <taxon>Streptomycetaceae</taxon>
        <taxon>Kitasatospora</taxon>
    </lineage>
</organism>
<dbReference type="SFLD" id="SFLDS00003">
    <property type="entry name" value="Haloacid_Dehalogenase"/>
    <property type="match status" value="1"/>
</dbReference>
<protein>
    <submittedName>
        <fullName evidence="2">HAD-IA family hydrolase</fullName>
    </submittedName>
</protein>
<evidence type="ECO:0000313" key="2">
    <source>
        <dbReference type="EMBL" id="TQF05659.1"/>
    </source>
</evidence>
<gene>
    <name evidence="2" type="ORF">E6W39_29830</name>
</gene>
<dbReference type="RefSeq" id="WP_141636130.1">
    <property type="nucleotide sequence ID" value="NZ_VIGB01000003.1"/>
</dbReference>
<dbReference type="NCBIfam" id="TIGR01509">
    <property type="entry name" value="HAD-SF-IA-v3"/>
    <property type="match status" value="1"/>
</dbReference>
<dbReference type="InterPro" id="IPR036412">
    <property type="entry name" value="HAD-like_sf"/>
</dbReference>